<accession>B5LJ49</accession>
<dbReference type="KEGG" id="vg:6920742"/>
<protein>
    <submittedName>
        <fullName evidence="1">Uncharacterized protein</fullName>
    </submittedName>
</protein>
<reference evidence="1 2" key="1">
    <citation type="submission" date="2008-06" db="EMBL/GenBank/DDBJ databases">
        <authorList>
            <person name="Smith A.L."/>
            <person name="Paladin E.C."/>
            <person name="Jacobs-Sera D."/>
            <person name="Hendirx R.W."/>
            <person name="Hatfull G.F."/>
        </authorList>
    </citation>
    <scope>NUCLEOTIDE SEQUENCE [LARGE SCALE GENOMIC DNA]</scope>
</reference>
<dbReference type="EMBL" id="EU826466">
    <property type="protein sequence ID" value="ACH62046.1"/>
    <property type="molecule type" value="Genomic_DNA"/>
</dbReference>
<gene>
    <name evidence="1" type="primary">38</name>
    <name evidence="1" type="ORF">MYRNA_38</name>
</gene>
<keyword evidence="2" id="KW-1185">Reference proteome</keyword>
<dbReference type="RefSeq" id="YP_002224956.1">
    <property type="nucleotide sequence ID" value="NC_011273.1"/>
</dbReference>
<dbReference type="GeneID" id="6920742"/>
<dbReference type="Proteomes" id="UP000001849">
    <property type="component" value="Segment"/>
</dbReference>
<organism evidence="1 2">
    <name type="scientific">Mycobacterium phage Myrna</name>
    <dbReference type="NCBI Taxonomy" id="546805"/>
    <lineage>
        <taxon>Viruses</taxon>
        <taxon>Duplodnaviria</taxon>
        <taxon>Heunggongvirae</taxon>
        <taxon>Uroviricota</taxon>
        <taxon>Caudoviricetes</taxon>
        <taxon>Ceeclamvirinae</taxon>
        <taxon>Myrnavirus</taxon>
        <taxon>Myrnavirus myrna</taxon>
    </lineage>
</organism>
<evidence type="ECO:0000313" key="2">
    <source>
        <dbReference type="Proteomes" id="UP000001849"/>
    </source>
</evidence>
<proteinExistence type="predicted"/>
<evidence type="ECO:0000313" key="1">
    <source>
        <dbReference type="EMBL" id="ACH62046.1"/>
    </source>
</evidence>
<name>B5LJ49_9CAUD</name>
<sequence length="115" mass="13253">MSITTNAFGQPLSVGDVVGWGHRNGNMSAHQVGVILEFRPYEVPQRTYDYDNRSWEEHPPLTRYKIKCVWLNSREYTSTCEARDVFLLDVETLDEQLALRCKATEAYEKTHAGRS</sequence>